<evidence type="ECO:0000256" key="1">
    <source>
        <dbReference type="ARBA" id="ARBA00001968"/>
    </source>
</evidence>
<dbReference type="EMBL" id="BAABUK010000021">
    <property type="protein sequence ID" value="GAA5814523.1"/>
    <property type="molecule type" value="Genomic_DNA"/>
</dbReference>
<sequence>MFSNINVRIMNGILNNPTLFNQVTLHIDGHDTKGIVYGSKDKSIYYSYKLKRNGFRTQVTIDNNGFIIFLSKSQPCSIGNDGTMLTDMNIHNKVNEMDCIALDGGYTLFVNSIINNSSLNKYNFVFPIRKDLGINLNEIELNYNDQFGGFRSKMEKSFANMGHTFERLNNTKSFITTDINIFNIQMKIASALLNIKNYVELNKIDIFDFHAYWLNDGFDFEYNNIILDDLNSIKITQPKVSERIDDLEKMRLLQQQFIGLQIQNNVHNSSNVNTTNNMDIEIINDNHNILEDYEVEYILDHKGLIVEDSVYLVKWKNYPESDNQWLHYSRFNEHKVITDYWRK</sequence>
<protein>
    <recommendedName>
        <fullName evidence="3">Chromo domain-containing protein</fullName>
    </recommendedName>
</protein>
<accession>A0ABP9Z609</accession>
<dbReference type="InterPro" id="IPR023780">
    <property type="entry name" value="Chromo_domain"/>
</dbReference>
<feature type="domain" description="Chromo" evidence="3">
    <location>
        <begin position="293"/>
        <end position="343"/>
    </location>
</feature>
<comment type="cofactor">
    <cofactor evidence="1">
        <name>a divalent metal cation</name>
        <dbReference type="ChEBI" id="CHEBI:60240"/>
    </cofactor>
</comment>
<evidence type="ECO:0000313" key="5">
    <source>
        <dbReference type="EMBL" id="GAA5817782.1"/>
    </source>
</evidence>
<evidence type="ECO:0000313" key="4">
    <source>
        <dbReference type="EMBL" id="GAA5814523.1"/>
    </source>
</evidence>
<comment type="caution">
    <text evidence="4">The sequence shown here is derived from an EMBL/GenBank/DDBJ whole genome shotgun (WGS) entry which is preliminary data.</text>
</comment>
<evidence type="ECO:0000259" key="3">
    <source>
        <dbReference type="PROSITE" id="PS50013"/>
    </source>
</evidence>
<dbReference type="SUPFAM" id="SSF54160">
    <property type="entry name" value="Chromo domain-like"/>
    <property type="match status" value="1"/>
</dbReference>
<organism evidence="4 6">
    <name type="scientific">Mucor flavus</name>
    <dbReference type="NCBI Taxonomy" id="439312"/>
    <lineage>
        <taxon>Eukaryota</taxon>
        <taxon>Fungi</taxon>
        <taxon>Fungi incertae sedis</taxon>
        <taxon>Mucoromycota</taxon>
        <taxon>Mucoromycotina</taxon>
        <taxon>Mucoromycetes</taxon>
        <taxon>Mucorales</taxon>
        <taxon>Mucorineae</taxon>
        <taxon>Mucoraceae</taxon>
        <taxon>Mucor</taxon>
    </lineage>
</organism>
<dbReference type="Pfam" id="PF00385">
    <property type="entry name" value="Chromo"/>
    <property type="match status" value="1"/>
</dbReference>
<dbReference type="InterPro" id="IPR000953">
    <property type="entry name" value="Chromo/chromo_shadow_dom"/>
</dbReference>
<reference evidence="4 6" key="2">
    <citation type="submission" date="2024-04" db="EMBL/GenBank/DDBJ databases">
        <title>genome sequences of Mucor flavus KT1a and Helicostylum pulchrum KT1b strains isolated from the surface of a dry-aged beef.</title>
        <authorList>
            <person name="Toyotome T."/>
            <person name="Hosono M."/>
            <person name="Torimaru M."/>
            <person name="Fukuda K."/>
            <person name="Mikami N."/>
        </authorList>
    </citation>
    <scope>NUCLEOTIDE SEQUENCE [LARGE SCALE GENOMIC DNA]</scope>
    <source>
        <strain evidence="4 6">KT1a</strain>
    </source>
</reference>
<dbReference type="Pfam" id="PF13359">
    <property type="entry name" value="DDE_Tnp_4"/>
    <property type="match status" value="1"/>
</dbReference>
<keyword evidence="6" id="KW-1185">Reference proteome</keyword>
<dbReference type="Proteomes" id="UP001473302">
    <property type="component" value="Unassembled WGS sequence"/>
</dbReference>
<reference evidence="4" key="1">
    <citation type="submission" date="2024-03" db="EMBL/GenBank/DDBJ databases">
        <authorList>
            <consortium name="DAB_fungi"/>
            <person name="Toyotome T."/>
            <person name="Hosono M."/>
            <person name="Torimaru M."/>
            <person name="Fukuda K."/>
            <person name="Mikami N."/>
        </authorList>
    </citation>
    <scope>NUCLEOTIDE SEQUENCE</scope>
    <source>
        <strain evidence="4">KT1a</strain>
    </source>
</reference>
<proteinExistence type="predicted"/>
<dbReference type="Gene3D" id="2.40.50.40">
    <property type="match status" value="1"/>
</dbReference>
<dbReference type="InterPro" id="IPR027806">
    <property type="entry name" value="HARBI1_dom"/>
</dbReference>
<gene>
    <name evidence="4" type="ORF">MFLAVUS_008020</name>
    <name evidence="5" type="ORF">MFLAVUS_011338</name>
</gene>
<name>A0ABP9Z609_9FUNG</name>
<evidence type="ECO:0000313" key="6">
    <source>
        <dbReference type="Proteomes" id="UP001473302"/>
    </source>
</evidence>
<dbReference type="PROSITE" id="PS50013">
    <property type="entry name" value="CHROMO_2"/>
    <property type="match status" value="1"/>
</dbReference>
<dbReference type="EMBL" id="BAABUK010000050">
    <property type="protein sequence ID" value="GAA5817782.1"/>
    <property type="molecule type" value="Genomic_DNA"/>
</dbReference>
<evidence type="ECO:0000256" key="2">
    <source>
        <dbReference type="ARBA" id="ARBA00022723"/>
    </source>
</evidence>
<keyword evidence="2" id="KW-0479">Metal-binding</keyword>
<dbReference type="InterPro" id="IPR016197">
    <property type="entry name" value="Chromo-like_dom_sf"/>
</dbReference>